<dbReference type="InterPro" id="IPR006553">
    <property type="entry name" value="Leu-rich_rpt_Cys-con_subtyp"/>
</dbReference>
<dbReference type="Pfam" id="PF25372">
    <property type="entry name" value="DUF7885"/>
    <property type="match status" value="1"/>
</dbReference>
<organism evidence="4 5">
    <name type="scientific">Wickerhamomyces pijperi</name>
    <name type="common">Yeast</name>
    <name type="synonym">Pichia pijperi</name>
    <dbReference type="NCBI Taxonomy" id="599730"/>
    <lineage>
        <taxon>Eukaryota</taxon>
        <taxon>Fungi</taxon>
        <taxon>Dikarya</taxon>
        <taxon>Ascomycota</taxon>
        <taxon>Saccharomycotina</taxon>
        <taxon>Saccharomycetes</taxon>
        <taxon>Phaffomycetales</taxon>
        <taxon>Wickerhamomycetaceae</taxon>
        <taxon>Wickerhamomyces</taxon>
    </lineage>
</organism>
<feature type="compositionally biased region" description="Polar residues" evidence="1">
    <location>
        <begin position="21"/>
        <end position="42"/>
    </location>
</feature>
<dbReference type="GO" id="GO:0031146">
    <property type="term" value="P:SCF-dependent proteasomal ubiquitin-dependent protein catabolic process"/>
    <property type="evidence" value="ECO:0007669"/>
    <property type="project" value="TreeGrafter"/>
</dbReference>
<dbReference type="GO" id="GO:0019005">
    <property type="term" value="C:SCF ubiquitin ligase complex"/>
    <property type="evidence" value="ECO:0007669"/>
    <property type="project" value="TreeGrafter"/>
</dbReference>
<gene>
    <name evidence="4" type="ORF">WICPIJ_002077</name>
</gene>
<feature type="domain" description="F-box/LRR-repeat protein 15-like leucin rich repeat" evidence="3">
    <location>
        <begin position="173"/>
        <end position="328"/>
    </location>
</feature>
<evidence type="ECO:0000313" key="5">
    <source>
        <dbReference type="Proteomes" id="UP000774326"/>
    </source>
</evidence>
<feature type="compositionally biased region" description="Low complexity" evidence="1">
    <location>
        <begin position="1"/>
        <end position="14"/>
    </location>
</feature>
<proteinExistence type="predicted"/>
<evidence type="ECO:0008006" key="6">
    <source>
        <dbReference type="Google" id="ProtNLM"/>
    </source>
</evidence>
<dbReference type="Gene3D" id="3.80.10.10">
    <property type="entry name" value="Ribonuclease Inhibitor"/>
    <property type="match status" value="2"/>
</dbReference>
<dbReference type="InterPro" id="IPR032675">
    <property type="entry name" value="LRR_dom_sf"/>
</dbReference>
<dbReference type="EMBL" id="JAEUBG010001129">
    <property type="protein sequence ID" value="KAH3686916.1"/>
    <property type="molecule type" value="Genomic_DNA"/>
</dbReference>
<dbReference type="Pfam" id="PF12937">
    <property type="entry name" value="F-box-like"/>
    <property type="match status" value="1"/>
</dbReference>
<feature type="region of interest" description="Disordered" evidence="1">
    <location>
        <begin position="1"/>
        <end position="48"/>
    </location>
</feature>
<comment type="caution">
    <text evidence="4">The sequence shown here is derived from an EMBL/GenBank/DDBJ whole genome shotgun (WGS) entry which is preliminary data.</text>
</comment>
<feature type="domain" description="F-box" evidence="2">
    <location>
        <begin position="80"/>
        <end position="125"/>
    </location>
</feature>
<dbReference type="InterPro" id="IPR001810">
    <property type="entry name" value="F-box_dom"/>
</dbReference>
<dbReference type="SUPFAM" id="SSF52047">
    <property type="entry name" value="RNI-like"/>
    <property type="match status" value="1"/>
</dbReference>
<reference evidence="4" key="2">
    <citation type="submission" date="2021-01" db="EMBL/GenBank/DDBJ databases">
        <authorList>
            <person name="Schikora-Tamarit M.A."/>
        </authorList>
    </citation>
    <scope>NUCLEOTIDE SEQUENCE</scope>
    <source>
        <strain evidence="4">CBS2887</strain>
    </source>
</reference>
<dbReference type="Proteomes" id="UP000774326">
    <property type="component" value="Unassembled WGS sequence"/>
</dbReference>
<evidence type="ECO:0000256" key="1">
    <source>
        <dbReference type="SAM" id="MobiDB-lite"/>
    </source>
</evidence>
<evidence type="ECO:0000259" key="2">
    <source>
        <dbReference type="Pfam" id="PF12937"/>
    </source>
</evidence>
<dbReference type="SUPFAM" id="SSF81383">
    <property type="entry name" value="F-box domain"/>
    <property type="match status" value="1"/>
</dbReference>
<sequence length="662" mass="75660">MDSDSNSVESSVYSMPRTAELDNNTYKNQRTPAVRNSDNKYPNSKGKDFDMNCDGPAVDVRELAQHHLNNTKEYGGHAAINKLPPEVLLLIFSQIPHKPDLVPLLTVCRKWGDLVVELLWFRPSLTDKRAVAGIKEVMSLERSSTYWDYRRYIRRLNLSFVVQKVDDHFLHLFEGCTNLERLTLVNCSGLTHTPIVGILQGCSKLQSVDMTGVKDITDDIFNALAENSPRLQGLYAPQCPQITNGAFLNIVRNCNMLKRVKVSDCANINDQSILELVEKCKSLIEVDVHNCPEITDESLQVLFADLEQLREFRISQNTNISDNIFRNIPEFMLFERLRIVDFTSCVRITDRTVERIVVCAPRLRNVVLSKCLSITDASLRALSSLGKNLHYIHLGHCSNITDEGVITLIDRCRRLQYIDLACCSQLTNRSVAALKDLPRLRRIGLVKCTNINNQGIMEMIRGRGDNDSLERVHLSYCLNLELYPIFKLLMACPKLTHLSLTGIDCFLREEITRFCRDAPPDFNEHQKSLFCVFSGQGVKKLREYLMQEYQKGTIPPIQMDRVMNNANRLLPAPIPHFNPENRRLVHFRELLAQRIEMREQLPQPQIPPQPQLQPGLIPFVDQFPPQPLNGQGLLPVINRANFFRDLQPVVIDDEDEVMDESD</sequence>
<name>A0A9P8TQH6_WICPI</name>
<dbReference type="OrthoDB" id="10257471at2759"/>
<dbReference type="InterPro" id="IPR057207">
    <property type="entry name" value="FBXL15_LRR"/>
</dbReference>
<dbReference type="InterPro" id="IPR036047">
    <property type="entry name" value="F-box-like_dom_sf"/>
</dbReference>
<protein>
    <recommendedName>
        <fullName evidence="6">F-box domain-containing protein</fullName>
    </recommendedName>
</protein>
<evidence type="ECO:0000313" key="4">
    <source>
        <dbReference type="EMBL" id="KAH3686916.1"/>
    </source>
</evidence>
<dbReference type="AlphaFoldDB" id="A0A9P8TQH6"/>
<dbReference type="SMART" id="SM00367">
    <property type="entry name" value="LRR_CC"/>
    <property type="match status" value="11"/>
</dbReference>
<reference evidence="4" key="1">
    <citation type="journal article" date="2021" name="Open Biol.">
        <title>Shared evolutionary footprints suggest mitochondrial oxidative damage underlies multiple complex I losses in fungi.</title>
        <authorList>
            <person name="Schikora-Tamarit M.A."/>
            <person name="Marcet-Houben M."/>
            <person name="Nosek J."/>
            <person name="Gabaldon T."/>
        </authorList>
    </citation>
    <scope>NUCLEOTIDE SEQUENCE</scope>
    <source>
        <strain evidence="4">CBS2887</strain>
    </source>
</reference>
<dbReference type="PANTHER" id="PTHR13318">
    <property type="entry name" value="PARTNER OF PAIRED, ISOFORM B-RELATED"/>
    <property type="match status" value="1"/>
</dbReference>
<keyword evidence="5" id="KW-1185">Reference proteome</keyword>
<evidence type="ECO:0000259" key="3">
    <source>
        <dbReference type="Pfam" id="PF25372"/>
    </source>
</evidence>
<accession>A0A9P8TQH6</accession>